<evidence type="ECO:0000256" key="1">
    <source>
        <dbReference type="SAM" id="MobiDB-lite"/>
    </source>
</evidence>
<reference evidence="2 3" key="1">
    <citation type="journal article" date="2008" name="Nature">
        <title>The genome of Laccaria bicolor provides insights into mycorrhizal symbiosis.</title>
        <authorList>
            <person name="Martin F."/>
            <person name="Aerts A."/>
            <person name="Ahren D."/>
            <person name="Brun A."/>
            <person name="Danchin E.G.J."/>
            <person name="Duchaussoy F."/>
            <person name="Gibon J."/>
            <person name="Kohler A."/>
            <person name="Lindquist E."/>
            <person name="Pereda V."/>
            <person name="Salamov A."/>
            <person name="Shapiro H.J."/>
            <person name="Wuyts J."/>
            <person name="Blaudez D."/>
            <person name="Buee M."/>
            <person name="Brokstein P."/>
            <person name="Canbaeck B."/>
            <person name="Cohen D."/>
            <person name="Courty P.E."/>
            <person name="Coutinho P.M."/>
            <person name="Delaruelle C."/>
            <person name="Detter J.C."/>
            <person name="Deveau A."/>
            <person name="DiFazio S."/>
            <person name="Duplessis S."/>
            <person name="Fraissinet-Tachet L."/>
            <person name="Lucic E."/>
            <person name="Frey-Klett P."/>
            <person name="Fourrey C."/>
            <person name="Feussner I."/>
            <person name="Gay G."/>
            <person name="Grimwood J."/>
            <person name="Hoegger P.J."/>
            <person name="Jain P."/>
            <person name="Kilaru S."/>
            <person name="Labbe J."/>
            <person name="Lin Y.C."/>
            <person name="Legue V."/>
            <person name="Le Tacon F."/>
            <person name="Marmeisse R."/>
            <person name="Melayah D."/>
            <person name="Montanini B."/>
            <person name="Muratet M."/>
            <person name="Nehls U."/>
            <person name="Niculita-Hirzel H."/>
            <person name="Oudot-Le Secq M.P."/>
            <person name="Peter M."/>
            <person name="Quesneville H."/>
            <person name="Rajashekar B."/>
            <person name="Reich M."/>
            <person name="Rouhier N."/>
            <person name="Schmutz J."/>
            <person name="Yin T."/>
            <person name="Chalot M."/>
            <person name="Henrissat B."/>
            <person name="Kuees U."/>
            <person name="Lucas S."/>
            <person name="Van de Peer Y."/>
            <person name="Podila G.K."/>
            <person name="Polle A."/>
            <person name="Pukkila P.J."/>
            <person name="Richardson P.M."/>
            <person name="Rouze P."/>
            <person name="Sanders I.R."/>
            <person name="Stajich J.E."/>
            <person name="Tunlid A."/>
            <person name="Tuskan G."/>
            <person name="Grigoriev I.V."/>
        </authorList>
    </citation>
    <scope>NUCLEOTIDE SEQUENCE [LARGE SCALE GENOMIC DNA]</scope>
    <source>
        <strain evidence="3">S238N-H82 / ATCC MYA-4686</strain>
    </source>
</reference>
<feature type="compositionally biased region" description="Polar residues" evidence="1">
    <location>
        <begin position="93"/>
        <end position="105"/>
    </location>
</feature>
<feature type="region of interest" description="Disordered" evidence="1">
    <location>
        <begin position="93"/>
        <end position="124"/>
    </location>
</feature>
<dbReference type="GeneID" id="6076416"/>
<dbReference type="KEGG" id="lbc:LACBIDRAFT_296889"/>
<gene>
    <name evidence="2" type="ORF">LACBIDRAFT_296889</name>
</gene>
<dbReference type="EMBL" id="DS547101">
    <property type="protein sequence ID" value="EDR08356.1"/>
    <property type="molecule type" value="Genomic_DNA"/>
</dbReference>
<organism evidence="3">
    <name type="scientific">Laccaria bicolor (strain S238N-H82 / ATCC MYA-4686)</name>
    <name type="common">Bicoloured deceiver</name>
    <name type="synonym">Laccaria laccata var. bicolor</name>
    <dbReference type="NCBI Taxonomy" id="486041"/>
    <lineage>
        <taxon>Eukaryota</taxon>
        <taxon>Fungi</taxon>
        <taxon>Dikarya</taxon>
        <taxon>Basidiomycota</taxon>
        <taxon>Agaricomycotina</taxon>
        <taxon>Agaricomycetes</taxon>
        <taxon>Agaricomycetidae</taxon>
        <taxon>Agaricales</taxon>
        <taxon>Agaricineae</taxon>
        <taxon>Hydnangiaceae</taxon>
        <taxon>Laccaria</taxon>
    </lineage>
</organism>
<dbReference type="AlphaFoldDB" id="B0D9I0"/>
<keyword evidence="3" id="KW-1185">Reference proteome</keyword>
<dbReference type="HOGENOM" id="CLU_1272486_0_0_1"/>
<accession>B0D9I0</accession>
<evidence type="ECO:0000313" key="3">
    <source>
        <dbReference type="Proteomes" id="UP000001194"/>
    </source>
</evidence>
<protein>
    <submittedName>
        <fullName evidence="2">Predicted protein</fullName>
    </submittedName>
</protein>
<dbReference type="RefSeq" id="XP_001880581.1">
    <property type="nucleotide sequence ID" value="XM_001880546.1"/>
</dbReference>
<dbReference type="OrthoDB" id="3003645at2759"/>
<feature type="compositionally biased region" description="Low complexity" evidence="1">
    <location>
        <begin position="195"/>
        <end position="211"/>
    </location>
</feature>
<evidence type="ECO:0000313" key="2">
    <source>
        <dbReference type="EMBL" id="EDR08356.1"/>
    </source>
</evidence>
<sequence>MWTYWEAPIVDVDIYADSDCTMSTVTELPAEPQAEAESEASIDQVEQNVIDSGLNQEPPLSLHTQLSLLSTTFSSSRPMPSIEHLSFHSPSSEIIGTPFDTNSSPFEYPFPETSDSDSSSSPQLVSPAFASLASGASASRLTALLPSLPAPTLIFPDHSTTHPKMLVTNPPVPPSLLKKGHRWSLNLKGRRKNSPTTVTTQQQQHPPSTTPERCGSFEATQRQILTRPPSPPIG</sequence>
<proteinExistence type="predicted"/>
<feature type="region of interest" description="Disordered" evidence="1">
    <location>
        <begin position="187"/>
        <end position="234"/>
    </location>
</feature>
<name>B0D9I0_LACBS</name>
<dbReference type="Proteomes" id="UP000001194">
    <property type="component" value="Unassembled WGS sequence"/>
</dbReference>
<dbReference type="InParanoid" id="B0D9I0"/>